<feature type="compositionally biased region" description="Basic residues" evidence="1">
    <location>
        <begin position="208"/>
        <end position="217"/>
    </location>
</feature>
<feature type="region of interest" description="Disordered" evidence="1">
    <location>
        <begin position="280"/>
        <end position="453"/>
    </location>
</feature>
<organism evidence="2 3">
    <name type="scientific">Somion occarium</name>
    <dbReference type="NCBI Taxonomy" id="3059160"/>
    <lineage>
        <taxon>Eukaryota</taxon>
        <taxon>Fungi</taxon>
        <taxon>Dikarya</taxon>
        <taxon>Basidiomycota</taxon>
        <taxon>Agaricomycotina</taxon>
        <taxon>Agaricomycetes</taxon>
        <taxon>Polyporales</taxon>
        <taxon>Cerrenaceae</taxon>
        <taxon>Somion</taxon>
    </lineage>
</organism>
<feature type="compositionally biased region" description="Basic and acidic residues" evidence="1">
    <location>
        <begin position="77"/>
        <end position="92"/>
    </location>
</feature>
<gene>
    <name evidence="2" type="ORF">GFSPODELE1_LOCUS7316</name>
</gene>
<evidence type="ECO:0000313" key="3">
    <source>
        <dbReference type="Proteomes" id="UP001497453"/>
    </source>
</evidence>
<accession>A0ABP1DQ73</accession>
<dbReference type="Proteomes" id="UP001497453">
    <property type="component" value="Chromosome 5"/>
</dbReference>
<evidence type="ECO:0000256" key="1">
    <source>
        <dbReference type="SAM" id="MobiDB-lite"/>
    </source>
</evidence>
<feature type="compositionally biased region" description="Low complexity" evidence="1">
    <location>
        <begin position="336"/>
        <end position="345"/>
    </location>
</feature>
<feature type="compositionally biased region" description="Low complexity" evidence="1">
    <location>
        <begin position="22"/>
        <end position="32"/>
    </location>
</feature>
<keyword evidence="3" id="KW-1185">Reference proteome</keyword>
<feature type="compositionally biased region" description="Polar residues" evidence="1">
    <location>
        <begin position="247"/>
        <end position="257"/>
    </location>
</feature>
<feature type="compositionally biased region" description="Basic and acidic residues" evidence="1">
    <location>
        <begin position="440"/>
        <end position="453"/>
    </location>
</feature>
<sequence length="468" mass="51382">MPRTRSVLDSPAVELPNKRKPVAAPSGPSASKSKPKERLAPVQALPTPPATRKRKRARSRITDSDTEEDEELPVLDSSDKEESKVAKGREDVVVLGHKKRRTFKLDAIAEELSRRAEEDAFWTGDSSASILPIVPKSVKATQAATAKEVERGRSRTRSPTRSPSSSPPAHLLRRNRTGLFSPPPSRRHPKTVIVPCLVTPPPLPRTPQPKRKAKARKAAPINKKLFPERDSPNNPFLADESPDGVASGSSLTPNLTTPEPYVEKPTITMVYRGVKHEFINPLYDPDAPNGVASLRNSPSRLPPSDPDFSPTPYCPPKLLFPEARKRNHARLRSRTRASASPSPAADVFSGDGEGAEPEPEKLVLPSTPKKGKGKAKATEFEQLTPKPPAKVKAKQQQKSEWDSSDDEVERSLPEPRLRRSPRLNGRVKDVGYSPQASHAKKAERTERGRTKNVKEVAKLAPLLFASSD</sequence>
<proteinExistence type="predicted"/>
<feature type="region of interest" description="Disordered" evidence="1">
    <location>
        <begin position="134"/>
        <end position="263"/>
    </location>
</feature>
<feature type="compositionally biased region" description="Acidic residues" evidence="1">
    <location>
        <begin position="64"/>
        <end position="73"/>
    </location>
</feature>
<name>A0ABP1DQ73_9APHY</name>
<feature type="compositionally biased region" description="Low complexity" evidence="1">
    <location>
        <begin position="157"/>
        <end position="168"/>
    </location>
</feature>
<feature type="compositionally biased region" description="Pro residues" evidence="1">
    <location>
        <begin position="198"/>
        <end position="207"/>
    </location>
</feature>
<feature type="compositionally biased region" description="Basic residues" evidence="1">
    <location>
        <begin position="325"/>
        <end position="335"/>
    </location>
</feature>
<feature type="region of interest" description="Disordered" evidence="1">
    <location>
        <begin position="1"/>
        <end position="92"/>
    </location>
</feature>
<dbReference type="EMBL" id="OZ037948">
    <property type="protein sequence ID" value="CAL1709354.1"/>
    <property type="molecule type" value="Genomic_DNA"/>
</dbReference>
<evidence type="ECO:0000313" key="2">
    <source>
        <dbReference type="EMBL" id="CAL1709354.1"/>
    </source>
</evidence>
<protein>
    <submittedName>
        <fullName evidence="2">Uncharacterized protein</fullName>
    </submittedName>
</protein>
<reference evidence="3" key="1">
    <citation type="submission" date="2024-04" db="EMBL/GenBank/DDBJ databases">
        <authorList>
            <person name="Shaw F."/>
            <person name="Minotto A."/>
        </authorList>
    </citation>
    <scope>NUCLEOTIDE SEQUENCE [LARGE SCALE GENOMIC DNA]</scope>
</reference>